<accession>A0A1I3Z3F9</accession>
<evidence type="ECO:0000313" key="3">
    <source>
        <dbReference type="Proteomes" id="UP000198928"/>
    </source>
</evidence>
<dbReference type="Proteomes" id="UP000198928">
    <property type="component" value="Unassembled WGS sequence"/>
</dbReference>
<evidence type="ECO:0000313" key="2">
    <source>
        <dbReference type="EMBL" id="SFK38663.1"/>
    </source>
</evidence>
<keyword evidence="3" id="KW-1185">Reference proteome</keyword>
<name>A0A1I3Z3F9_9ACTN</name>
<dbReference type="AlphaFoldDB" id="A0A1I3Z3F9"/>
<protein>
    <recommendedName>
        <fullName evidence="4">DUF3558 domain-containing protein</fullName>
    </recommendedName>
</protein>
<feature type="chain" id="PRO_5039560883" description="DUF3558 domain-containing protein" evidence="1">
    <location>
        <begin position="24"/>
        <end position="176"/>
    </location>
</feature>
<proteinExistence type="predicted"/>
<dbReference type="PROSITE" id="PS51257">
    <property type="entry name" value="PROKAR_LIPOPROTEIN"/>
    <property type="match status" value="1"/>
</dbReference>
<gene>
    <name evidence="2" type="ORF">SAMN05192584_105309</name>
</gene>
<evidence type="ECO:0000256" key="1">
    <source>
        <dbReference type="SAM" id="SignalP"/>
    </source>
</evidence>
<sequence>MYRGPRTTALSAVVLVASLSACGGSEGYTVPQEVCGRKIDPGLLRPLLPEGEKFEAEVTPIGDDMTRCLLSVDGRTELGIREYRDGGEIDAMKFAAENPSRFVNPKKASFGADTVVSDGMALSVNPCTYQGKEGHYILDVSVERFDVSEPDGWREELERFAEAYLPVGMEETGCEE</sequence>
<feature type="signal peptide" evidence="1">
    <location>
        <begin position="1"/>
        <end position="23"/>
    </location>
</feature>
<evidence type="ECO:0008006" key="4">
    <source>
        <dbReference type="Google" id="ProtNLM"/>
    </source>
</evidence>
<keyword evidence="1" id="KW-0732">Signal</keyword>
<organism evidence="2 3">
    <name type="scientific">Streptomyces pini</name>
    <dbReference type="NCBI Taxonomy" id="1520580"/>
    <lineage>
        <taxon>Bacteria</taxon>
        <taxon>Bacillati</taxon>
        <taxon>Actinomycetota</taxon>
        <taxon>Actinomycetes</taxon>
        <taxon>Kitasatosporales</taxon>
        <taxon>Streptomycetaceae</taxon>
        <taxon>Streptomyces</taxon>
    </lineage>
</organism>
<dbReference type="EMBL" id="FOSG01000005">
    <property type="protein sequence ID" value="SFK38663.1"/>
    <property type="molecule type" value="Genomic_DNA"/>
</dbReference>
<reference evidence="3" key="1">
    <citation type="submission" date="2016-10" db="EMBL/GenBank/DDBJ databases">
        <authorList>
            <person name="Varghese N."/>
            <person name="Submissions S."/>
        </authorList>
    </citation>
    <scope>NUCLEOTIDE SEQUENCE [LARGE SCALE GENOMIC DNA]</scope>
    <source>
        <strain evidence="3">PL19</strain>
    </source>
</reference>